<accession>A0A8E2JZH2</accession>
<organism evidence="8 9">
    <name type="scientific">Glonium stellatum</name>
    <dbReference type="NCBI Taxonomy" id="574774"/>
    <lineage>
        <taxon>Eukaryota</taxon>
        <taxon>Fungi</taxon>
        <taxon>Dikarya</taxon>
        <taxon>Ascomycota</taxon>
        <taxon>Pezizomycotina</taxon>
        <taxon>Dothideomycetes</taxon>
        <taxon>Pleosporomycetidae</taxon>
        <taxon>Gloniales</taxon>
        <taxon>Gloniaceae</taxon>
        <taxon>Glonium</taxon>
    </lineage>
</organism>
<feature type="signal peptide" evidence="7">
    <location>
        <begin position="1"/>
        <end position="19"/>
    </location>
</feature>
<dbReference type="PRINTS" id="PR00724">
    <property type="entry name" value="CRBOXYPTASEC"/>
</dbReference>
<dbReference type="InterPro" id="IPR001563">
    <property type="entry name" value="Peptidase_S10"/>
</dbReference>
<feature type="region of interest" description="Disordered" evidence="6">
    <location>
        <begin position="542"/>
        <end position="579"/>
    </location>
</feature>
<keyword evidence="4" id="KW-0378">Hydrolase</keyword>
<feature type="compositionally biased region" description="Basic residues" evidence="6">
    <location>
        <begin position="556"/>
        <end position="570"/>
    </location>
</feature>
<evidence type="ECO:0000313" key="9">
    <source>
        <dbReference type="Proteomes" id="UP000250140"/>
    </source>
</evidence>
<evidence type="ECO:0000256" key="3">
    <source>
        <dbReference type="ARBA" id="ARBA00022670"/>
    </source>
</evidence>
<dbReference type="GO" id="GO:0000324">
    <property type="term" value="C:fungal-type vacuole"/>
    <property type="evidence" value="ECO:0007669"/>
    <property type="project" value="TreeGrafter"/>
</dbReference>
<keyword evidence="9" id="KW-1185">Reference proteome</keyword>
<gene>
    <name evidence="8" type="ORF">AOQ84DRAFT_279487</name>
</gene>
<evidence type="ECO:0000256" key="5">
    <source>
        <dbReference type="ARBA" id="ARBA00023180"/>
    </source>
</evidence>
<dbReference type="Gene3D" id="3.40.50.1820">
    <property type="entry name" value="alpha/beta hydrolase"/>
    <property type="match status" value="2"/>
</dbReference>
<evidence type="ECO:0000313" key="8">
    <source>
        <dbReference type="EMBL" id="OCL15183.1"/>
    </source>
</evidence>
<evidence type="ECO:0000256" key="6">
    <source>
        <dbReference type="SAM" id="MobiDB-lite"/>
    </source>
</evidence>
<reference evidence="8 9" key="1">
    <citation type="journal article" date="2016" name="Nat. Commun.">
        <title>Ectomycorrhizal ecology is imprinted in the genome of the dominant symbiotic fungus Cenococcum geophilum.</title>
        <authorList>
            <consortium name="DOE Joint Genome Institute"/>
            <person name="Peter M."/>
            <person name="Kohler A."/>
            <person name="Ohm R.A."/>
            <person name="Kuo A."/>
            <person name="Krutzmann J."/>
            <person name="Morin E."/>
            <person name="Arend M."/>
            <person name="Barry K.W."/>
            <person name="Binder M."/>
            <person name="Choi C."/>
            <person name="Clum A."/>
            <person name="Copeland A."/>
            <person name="Grisel N."/>
            <person name="Haridas S."/>
            <person name="Kipfer T."/>
            <person name="LaButti K."/>
            <person name="Lindquist E."/>
            <person name="Lipzen A."/>
            <person name="Maire R."/>
            <person name="Meier B."/>
            <person name="Mihaltcheva S."/>
            <person name="Molinier V."/>
            <person name="Murat C."/>
            <person name="Poggeler S."/>
            <person name="Quandt C.A."/>
            <person name="Sperisen C."/>
            <person name="Tritt A."/>
            <person name="Tisserant E."/>
            <person name="Crous P.W."/>
            <person name="Henrissat B."/>
            <person name="Nehls U."/>
            <person name="Egli S."/>
            <person name="Spatafora J.W."/>
            <person name="Grigoriev I.V."/>
            <person name="Martin F.M."/>
        </authorList>
    </citation>
    <scope>NUCLEOTIDE SEQUENCE [LARGE SCALE GENOMIC DNA]</scope>
    <source>
        <strain evidence="8 9">CBS 207.34</strain>
    </source>
</reference>
<sequence>MFSHGSGFAFFALVATVLAQFVPAPTDLITKKGYADITVRYKQVPTGICELDPKVKSFSGYADVEENEHIFWWFFEARNQDPTTAPLTVWINGGPGSSSMIGLFQELGPCGIDINGTVYNNPYSWTNASNMLFIDQPTQVGFSYSIPIPGYMDGQNIVQLPNNTCPDYALGLGTCGTYSSPNQTLTANSTQAAAPNMWKTLQGFMGAFPQYSRNGFHFTTESYGGHYAPVFNEYIETQNAKDIPGAHKINLESVLIGNGWFDPLIQYQAYYNFTVYPGNTYDYDPFNASIKAKMYNNLYGPGNCVDQTLDCYARGTNSVCSAADNFCASEIESLYDIYLGRDEYDVRELTPDPFPYSFYVAYLNTPAVQSAIGAYQNFSESSGTVGAAFGTTGDDDRESNTIQDVQKLLKQGVQVVMYFGDADYNCNWLGGQVVAREIDAPGFSSAGFVNITTSDGVVHGQVKQSGSYSFVRIYESGHEVPFYQPLAALEMFERALCNRDIATGKVDVTPKYKTVGPSTSTYREGNATVQFQVLPPNAIYNTTLNGPNPTSTSSSKTKRVALRKSRKPRKAQNGIKFPS</sequence>
<dbReference type="AlphaFoldDB" id="A0A8E2JZH2"/>
<keyword evidence="3" id="KW-0645">Protease</keyword>
<dbReference type="SUPFAM" id="SSF53474">
    <property type="entry name" value="alpha/beta-Hydrolases"/>
    <property type="match status" value="1"/>
</dbReference>
<evidence type="ECO:0000256" key="4">
    <source>
        <dbReference type="ARBA" id="ARBA00022801"/>
    </source>
</evidence>
<dbReference type="OrthoDB" id="443318at2759"/>
<protein>
    <submittedName>
        <fullName evidence="8">Carboxypeptidase S1</fullName>
    </submittedName>
</protein>
<dbReference type="Gene3D" id="1.10.287.410">
    <property type="match status" value="1"/>
</dbReference>
<dbReference type="PANTHER" id="PTHR11802">
    <property type="entry name" value="SERINE PROTEASE FAMILY S10 SERINE CARBOXYPEPTIDASE"/>
    <property type="match status" value="1"/>
</dbReference>
<keyword evidence="7" id="KW-0732">Signal</keyword>
<dbReference type="Proteomes" id="UP000250140">
    <property type="component" value="Unassembled WGS sequence"/>
</dbReference>
<keyword evidence="5" id="KW-0325">Glycoprotein</keyword>
<evidence type="ECO:0000256" key="7">
    <source>
        <dbReference type="SAM" id="SignalP"/>
    </source>
</evidence>
<dbReference type="InterPro" id="IPR029058">
    <property type="entry name" value="AB_hydrolase_fold"/>
</dbReference>
<dbReference type="GO" id="GO:0004185">
    <property type="term" value="F:serine-type carboxypeptidase activity"/>
    <property type="evidence" value="ECO:0007669"/>
    <property type="project" value="InterPro"/>
</dbReference>
<dbReference type="GO" id="GO:0006508">
    <property type="term" value="P:proteolysis"/>
    <property type="evidence" value="ECO:0007669"/>
    <property type="project" value="UniProtKB-KW"/>
</dbReference>
<dbReference type="EMBL" id="KV748477">
    <property type="protein sequence ID" value="OCL15183.1"/>
    <property type="molecule type" value="Genomic_DNA"/>
</dbReference>
<name>A0A8E2JZH2_9PEZI</name>
<evidence type="ECO:0000256" key="1">
    <source>
        <dbReference type="ARBA" id="ARBA00009431"/>
    </source>
</evidence>
<keyword evidence="2 8" id="KW-0121">Carboxypeptidase</keyword>
<comment type="similarity">
    <text evidence="1">Belongs to the peptidase S10 family.</text>
</comment>
<evidence type="ECO:0000256" key="2">
    <source>
        <dbReference type="ARBA" id="ARBA00022645"/>
    </source>
</evidence>
<proteinExistence type="inferred from homology"/>
<dbReference type="Pfam" id="PF00450">
    <property type="entry name" value="Peptidase_S10"/>
    <property type="match status" value="1"/>
</dbReference>
<dbReference type="PANTHER" id="PTHR11802:SF64">
    <property type="entry name" value="CARBOXYPEPTIDASE"/>
    <property type="match status" value="1"/>
</dbReference>
<feature type="chain" id="PRO_5034547798" evidence="7">
    <location>
        <begin position="20"/>
        <end position="579"/>
    </location>
</feature>